<accession>A0A4S9F6F9</accession>
<dbReference type="AlphaFoldDB" id="A0A4S9F6F9"/>
<evidence type="ECO:0000313" key="2">
    <source>
        <dbReference type="Proteomes" id="UP000308953"/>
    </source>
</evidence>
<proteinExistence type="predicted"/>
<comment type="caution">
    <text evidence="1">The sequence shown here is derived from an EMBL/GenBank/DDBJ whole genome shotgun (WGS) entry which is preliminary data.</text>
</comment>
<dbReference type="EMBL" id="QZAV01000024">
    <property type="protein sequence ID" value="THX42207.1"/>
    <property type="molecule type" value="Genomic_DNA"/>
</dbReference>
<reference evidence="1 2" key="1">
    <citation type="submission" date="2018-10" db="EMBL/GenBank/DDBJ databases">
        <title>Fifty Aureobasidium pullulans genomes reveal a recombining polyextremotolerant generalist.</title>
        <authorList>
            <person name="Gostincar C."/>
            <person name="Turk M."/>
            <person name="Zajc J."/>
            <person name="Gunde-Cimerman N."/>
        </authorList>
    </citation>
    <scope>NUCLEOTIDE SEQUENCE [LARGE SCALE GENOMIC DNA]</scope>
    <source>
        <strain evidence="1 2">EXF-9785</strain>
    </source>
</reference>
<sequence length="560" mass="62073">MQNLEFGRRYKLGLYYSIMSSRSGSLSGTTLTSKPSTAFSASSSASPPGSRLLFGEINSSCNQSFRSARSTCGLILCPNPSLLEFWNTAACREALLHMLSRSDISALRSVCYRISERVTVEAFSSINITFRTRTFSKSARLSALRRIGRHIREVTFRLPRGLEATLPPLIDPWTGEQKEFAWKPSCAQGHDTTSKNKESRYGDTETTELLIRQYPPLFHAATNFQSFAQAMSYLSSLEHLKVSCPGTVGQDTQSRGTDITEIVVTSLRLAVEQAKLKHLNTLTLSHVYHTDIMALSPLAMGSHPGSARRWSNVRVLDISMYSPPPSQANSDQVKLLREYIRGFKALRKFSFRWSGARGPSPLPEIPAEQKHTHPALRTASSCAPIFPNLEYLSINNAIMSAPQVALLIKRHKSTLIEVDLENVVLENGTWQDALGSLEGVDIKTNIPLIAEEGDVPIMLAPSMMKPLPLAPSPTLSQSKGQASKATDVARKMLLAEEIGQGVPGHRRHRSTREIEADVGGDRKRRKARDMTTWLQPQQLRRKCGDLFGWRMKNGPTLVVG</sequence>
<evidence type="ECO:0000313" key="1">
    <source>
        <dbReference type="EMBL" id="THX42207.1"/>
    </source>
</evidence>
<gene>
    <name evidence="1" type="ORF">D6D10_02128</name>
</gene>
<dbReference type="Proteomes" id="UP000308953">
    <property type="component" value="Unassembled WGS sequence"/>
</dbReference>
<organism evidence="1 2">
    <name type="scientific">Aureobasidium pullulans</name>
    <name type="common">Black yeast</name>
    <name type="synonym">Pullularia pullulans</name>
    <dbReference type="NCBI Taxonomy" id="5580"/>
    <lineage>
        <taxon>Eukaryota</taxon>
        <taxon>Fungi</taxon>
        <taxon>Dikarya</taxon>
        <taxon>Ascomycota</taxon>
        <taxon>Pezizomycotina</taxon>
        <taxon>Dothideomycetes</taxon>
        <taxon>Dothideomycetidae</taxon>
        <taxon>Dothideales</taxon>
        <taxon>Saccotheciaceae</taxon>
        <taxon>Aureobasidium</taxon>
    </lineage>
</organism>
<name>A0A4S9F6F9_AURPU</name>
<dbReference type="SUPFAM" id="SSF52047">
    <property type="entry name" value="RNI-like"/>
    <property type="match status" value="1"/>
</dbReference>
<protein>
    <submittedName>
        <fullName evidence="1">Uncharacterized protein</fullName>
    </submittedName>
</protein>